<dbReference type="GO" id="GO:0016740">
    <property type="term" value="F:transferase activity"/>
    <property type="evidence" value="ECO:0007669"/>
    <property type="project" value="UniProtKB-KW"/>
</dbReference>
<dbReference type="AlphaFoldDB" id="A0A414PQU6"/>
<dbReference type="Proteomes" id="UP000284676">
    <property type="component" value="Unassembled WGS sequence"/>
</dbReference>
<evidence type="ECO:0000256" key="6">
    <source>
        <dbReference type="PIRSR" id="PIRSR000699-2"/>
    </source>
</evidence>
<dbReference type="EMBL" id="QRHL01000020">
    <property type="protein sequence ID" value="RHF70909.1"/>
    <property type="molecule type" value="Genomic_DNA"/>
</dbReference>
<dbReference type="Pfam" id="PF02255">
    <property type="entry name" value="PTS_IIA"/>
    <property type="match status" value="1"/>
</dbReference>
<dbReference type="GeneID" id="62762632"/>
<keyword evidence="3" id="KW-0808">Transferase</keyword>
<feature type="modified residue" description="Phosphohistidine; by HPr" evidence="7">
    <location>
        <position position="83"/>
    </location>
</feature>
<gene>
    <name evidence="8" type="ORF">DW663_09670</name>
</gene>
<proteinExistence type="predicted"/>
<reference evidence="8 9" key="1">
    <citation type="submission" date="2018-08" db="EMBL/GenBank/DDBJ databases">
        <title>A genome reference for cultivated species of the human gut microbiota.</title>
        <authorList>
            <person name="Zou Y."/>
            <person name="Xue W."/>
            <person name="Luo G."/>
        </authorList>
    </citation>
    <scope>NUCLEOTIDE SEQUENCE [LARGE SCALE GENOMIC DNA]</scope>
    <source>
        <strain evidence="8 9">AM25-1</strain>
    </source>
</reference>
<dbReference type="PROSITE" id="PS51095">
    <property type="entry name" value="PTS_EIIA_TYPE_3"/>
    <property type="match status" value="1"/>
</dbReference>
<evidence type="ECO:0000313" key="8">
    <source>
        <dbReference type="EMBL" id="RHF70909.1"/>
    </source>
</evidence>
<keyword evidence="1" id="KW-0813">Transport</keyword>
<dbReference type="PIRSF" id="PIRSF000699">
    <property type="entry name" value="PTS_IILac_III"/>
    <property type="match status" value="1"/>
</dbReference>
<dbReference type="RefSeq" id="WP_005883304.1">
    <property type="nucleotide sequence ID" value="NZ_CABMMQ010000001.1"/>
</dbReference>
<evidence type="ECO:0000256" key="7">
    <source>
        <dbReference type="PROSITE-ProRule" id="PRU00418"/>
    </source>
</evidence>
<evidence type="ECO:0000313" key="9">
    <source>
        <dbReference type="Proteomes" id="UP000284676"/>
    </source>
</evidence>
<name>A0A414PQU6_FUSMR</name>
<protein>
    <submittedName>
        <fullName evidence="8">PTS lactose/cellobiose transporter subunit IIA</fullName>
    </submittedName>
</protein>
<evidence type="ECO:0000256" key="4">
    <source>
        <dbReference type="ARBA" id="ARBA00022683"/>
    </source>
</evidence>
<evidence type="ECO:0000256" key="3">
    <source>
        <dbReference type="ARBA" id="ARBA00022679"/>
    </source>
</evidence>
<feature type="active site" description="Tele-phosphohistidine intermediate" evidence="5">
    <location>
        <position position="83"/>
    </location>
</feature>
<dbReference type="Gene3D" id="1.20.58.80">
    <property type="entry name" value="Phosphotransferase system, lactose/cellobiose-type IIA subunit"/>
    <property type="match status" value="1"/>
</dbReference>
<dbReference type="GO" id="GO:0009401">
    <property type="term" value="P:phosphoenolpyruvate-dependent sugar phosphotransferase system"/>
    <property type="evidence" value="ECO:0007669"/>
    <property type="project" value="UniProtKB-KW"/>
</dbReference>
<dbReference type="PANTHER" id="PTHR34382:SF7">
    <property type="entry name" value="PTS SYSTEM N,N'-DIACETYLCHITOBIOSE-SPECIFIC EIIA COMPONENT"/>
    <property type="match status" value="1"/>
</dbReference>
<keyword evidence="6" id="KW-0479">Metal-binding</keyword>
<organism evidence="8 9">
    <name type="scientific">Fusobacterium mortiferum</name>
    <dbReference type="NCBI Taxonomy" id="850"/>
    <lineage>
        <taxon>Bacteria</taxon>
        <taxon>Fusobacteriati</taxon>
        <taxon>Fusobacteriota</taxon>
        <taxon>Fusobacteriia</taxon>
        <taxon>Fusobacteriales</taxon>
        <taxon>Fusobacteriaceae</taxon>
        <taxon>Fusobacterium</taxon>
    </lineage>
</organism>
<dbReference type="GO" id="GO:0046872">
    <property type="term" value="F:metal ion binding"/>
    <property type="evidence" value="ECO:0007669"/>
    <property type="project" value="UniProtKB-KW"/>
</dbReference>
<evidence type="ECO:0000256" key="5">
    <source>
        <dbReference type="PIRSR" id="PIRSR000699-1"/>
    </source>
</evidence>
<keyword evidence="4" id="KW-0598">Phosphotransferase system</keyword>
<accession>A0A414PQU6</accession>
<keyword evidence="6" id="KW-0460">Magnesium</keyword>
<dbReference type="SUPFAM" id="SSF46973">
    <property type="entry name" value="Enzyme IIa from lactose specific PTS, IIa-lac"/>
    <property type="match status" value="1"/>
</dbReference>
<dbReference type="PANTHER" id="PTHR34382">
    <property type="entry name" value="PTS SYSTEM N,N'-DIACETYLCHITOBIOSE-SPECIFIC EIIA COMPONENT"/>
    <property type="match status" value="1"/>
</dbReference>
<comment type="cofactor">
    <cofactor evidence="6">
        <name>Mg(2+)</name>
        <dbReference type="ChEBI" id="CHEBI:18420"/>
    </cofactor>
    <text evidence="6">Binds 1 Mg(2+) ion per trimer.</text>
</comment>
<keyword evidence="2" id="KW-0762">Sugar transport</keyword>
<dbReference type="InterPro" id="IPR003188">
    <property type="entry name" value="PTS_IIA_lac/cel"/>
</dbReference>
<evidence type="ECO:0000256" key="2">
    <source>
        <dbReference type="ARBA" id="ARBA00022597"/>
    </source>
</evidence>
<dbReference type="InterPro" id="IPR036542">
    <property type="entry name" value="PTS_IIA_lac/cel_sf"/>
</dbReference>
<evidence type="ECO:0000256" key="1">
    <source>
        <dbReference type="ARBA" id="ARBA00022448"/>
    </source>
</evidence>
<comment type="caution">
    <text evidence="8">The sequence shown here is derived from an EMBL/GenBank/DDBJ whole genome shotgun (WGS) entry which is preliminary data.</text>
</comment>
<sequence length="116" mass="13123">MEEKELLSEEMLEKIMMGVAIAGTAKSLGKEALNQANQGDFQKARELFAEAKKSFVEVHGSHFDLIQKESSGEKVEICLLLIHMEDHIMTTGLFLDSLEDQINLIERVYKLEAKLK</sequence>
<feature type="binding site" evidence="6">
    <location>
        <position position="86"/>
    </location>
    <ligand>
        <name>Mg(2+)</name>
        <dbReference type="ChEBI" id="CHEBI:18420"/>
        <note>ligand shared between all trimeric partners</note>
    </ligand>
</feature>